<organism evidence="1 2">
    <name type="scientific">Sphaeroforma arctica JP610</name>
    <dbReference type="NCBI Taxonomy" id="667725"/>
    <lineage>
        <taxon>Eukaryota</taxon>
        <taxon>Ichthyosporea</taxon>
        <taxon>Ichthyophonida</taxon>
        <taxon>Sphaeroforma</taxon>
    </lineage>
</organism>
<dbReference type="GeneID" id="25907222"/>
<dbReference type="AlphaFoldDB" id="A0A0L0FVQ2"/>
<evidence type="ECO:0000313" key="1">
    <source>
        <dbReference type="EMBL" id="KNC80930.1"/>
    </source>
</evidence>
<dbReference type="Proteomes" id="UP000054560">
    <property type="component" value="Unassembled WGS sequence"/>
</dbReference>
<name>A0A0L0FVQ2_9EUKA</name>
<gene>
    <name evidence="1" type="ORF">SARC_06718</name>
</gene>
<sequence length="102" mass="10894">MPQRTRSELIAAQDAIITNVLAGTSATHPDEVRATVPPVDVQCPTPDPADHLSDVQLPLQTSAPISGPILKDEQAVILNPETLPAGPCWTRAGRNLRSLDVR</sequence>
<dbReference type="EMBL" id="KQ242088">
    <property type="protein sequence ID" value="KNC80930.1"/>
    <property type="molecule type" value="Genomic_DNA"/>
</dbReference>
<dbReference type="RefSeq" id="XP_014154832.1">
    <property type="nucleotide sequence ID" value="XM_014299357.1"/>
</dbReference>
<reference evidence="1 2" key="1">
    <citation type="submission" date="2011-02" db="EMBL/GenBank/DDBJ databases">
        <title>The Genome Sequence of Sphaeroforma arctica JP610.</title>
        <authorList>
            <consortium name="The Broad Institute Genome Sequencing Platform"/>
            <person name="Russ C."/>
            <person name="Cuomo C."/>
            <person name="Young S.K."/>
            <person name="Zeng Q."/>
            <person name="Gargeya S."/>
            <person name="Alvarado L."/>
            <person name="Berlin A."/>
            <person name="Chapman S.B."/>
            <person name="Chen Z."/>
            <person name="Freedman E."/>
            <person name="Gellesch M."/>
            <person name="Goldberg J."/>
            <person name="Griggs A."/>
            <person name="Gujja S."/>
            <person name="Heilman E."/>
            <person name="Heiman D."/>
            <person name="Howarth C."/>
            <person name="Mehta T."/>
            <person name="Neiman D."/>
            <person name="Pearson M."/>
            <person name="Roberts A."/>
            <person name="Saif S."/>
            <person name="Shea T."/>
            <person name="Shenoy N."/>
            <person name="Sisk P."/>
            <person name="Stolte C."/>
            <person name="Sykes S."/>
            <person name="White J."/>
            <person name="Yandava C."/>
            <person name="Burger G."/>
            <person name="Gray M.W."/>
            <person name="Holland P.W.H."/>
            <person name="King N."/>
            <person name="Lang F.B.F."/>
            <person name="Roger A.J."/>
            <person name="Ruiz-Trillo I."/>
            <person name="Haas B."/>
            <person name="Nusbaum C."/>
            <person name="Birren B."/>
        </authorList>
    </citation>
    <scope>NUCLEOTIDE SEQUENCE [LARGE SCALE GENOMIC DNA]</scope>
    <source>
        <strain evidence="1 2">JP610</strain>
    </source>
</reference>
<protein>
    <submittedName>
        <fullName evidence="1">Uncharacterized protein</fullName>
    </submittedName>
</protein>
<proteinExistence type="predicted"/>
<accession>A0A0L0FVQ2</accession>
<evidence type="ECO:0000313" key="2">
    <source>
        <dbReference type="Proteomes" id="UP000054560"/>
    </source>
</evidence>
<keyword evidence="2" id="KW-1185">Reference proteome</keyword>